<proteinExistence type="predicted"/>
<dbReference type="Gene3D" id="1.10.1780.10">
    <property type="entry name" value="Clp, N-terminal domain"/>
    <property type="match status" value="2"/>
</dbReference>
<keyword evidence="1" id="KW-0677">Repeat</keyword>
<feature type="domain" description="Clp R" evidence="2">
    <location>
        <begin position="2"/>
        <end position="186"/>
    </location>
</feature>
<sequence length="186" mass="20755">MFERFTREARMAVVDAQGEAVQGGEPEIDALHLLTALLRRPGPVVERLLADAGTRPADLLAEIGRVRGRAGVSDQEARALEEMGVDVEQILSRIQELREETAGIDLPRPRRRWFRGGDRQHRPFAREAKQSLEQTLREALDLRDDYIGLEHLLLALLHRGGPAADVLTSAGLDYLVLRRALIAART</sequence>
<dbReference type="PROSITE" id="PS51903">
    <property type="entry name" value="CLP_R"/>
    <property type="match status" value="1"/>
</dbReference>
<dbReference type="InterPro" id="IPR036628">
    <property type="entry name" value="Clp_N_dom_sf"/>
</dbReference>
<evidence type="ECO:0000256" key="1">
    <source>
        <dbReference type="PROSITE-ProRule" id="PRU01251"/>
    </source>
</evidence>
<keyword evidence="4" id="KW-1185">Reference proteome</keyword>
<accession>A0A4Q7JAP2</accession>
<gene>
    <name evidence="3" type="ORF">EWH70_10235</name>
</gene>
<dbReference type="Pfam" id="PF02861">
    <property type="entry name" value="Clp_N"/>
    <property type="match status" value="2"/>
</dbReference>
<dbReference type="RefSeq" id="WP_130475051.1">
    <property type="nucleotide sequence ID" value="NZ_SFCC01000004.1"/>
</dbReference>
<dbReference type="Proteomes" id="UP000292003">
    <property type="component" value="Unassembled WGS sequence"/>
</dbReference>
<protein>
    <submittedName>
        <fullName evidence="3">ATPase</fullName>
    </submittedName>
</protein>
<evidence type="ECO:0000313" key="4">
    <source>
        <dbReference type="Proteomes" id="UP000292003"/>
    </source>
</evidence>
<organism evidence="3 4">
    <name type="scientific">Amycolatopsis suaedae</name>
    <dbReference type="NCBI Taxonomy" id="2510978"/>
    <lineage>
        <taxon>Bacteria</taxon>
        <taxon>Bacillati</taxon>
        <taxon>Actinomycetota</taxon>
        <taxon>Actinomycetes</taxon>
        <taxon>Pseudonocardiales</taxon>
        <taxon>Pseudonocardiaceae</taxon>
        <taxon>Amycolatopsis</taxon>
    </lineage>
</organism>
<reference evidence="3 4" key="1">
    <citation type="submission" date="2019-02" db="EMBL/GenBank/DDBJ databases">
        <title>Draft genome sequence of Amycolatopsis sp. 8-3EHSu isolated from roots of Suaeda maritima.</title>
        <authorList>
            <person name="Duangmal K."/>
            <person name="Chantavorakit T."/>
        </authorList>
    </citation>
    <scope>NUCLEOTIDE SEQUENCE [LARGE SCALE GENOMIC DNA]</scope>
    <source>
        <strain evidence="3 4">8-3EHSu</strain>
    </source>
</reference>
<evidence type="ECO:0000259" key="2">
    <source>
        <dbReference type="PROSITE" id="PS51903"/>
    </source>
</evidence>
<name>A0A4Q7JAP2_9PSEU</name>
<dbReference type="AlphaFoldDB" id="A0A4Q7JAP2"/>
<dbReference type="OrthoDB" id="3628183at2"/>
<dbReference type="InterPro" id="IPR004176">
    <property type="entry name" value="Clp_R_N"/>
</dbReference>
<evidence type="ECO:0000313" key="3">
    <source>
        <dbReference type="EMBL" id="RZQ64339.1"/>
    </source>
</evidence>
<dbReference type="EMBL" id="SFCC01000004">
    <property type="protein sequence ID" value="RZQ64339.1"/>
    <property type="molecule type" value="Genomic_DNA"/>
</dbReference>
<comment type="caution">
    <text evidence="3">The sequence shown here is derived from an EMBL/GenBank/DDBJ whole genome shotgun (WGS) entry which is preliminary data.</text>
</comment>
<dbReference type="SUPFAM" id="SSF81923">
    <property type="entry name" value="Double Clp-N motif"/>
    <property type="match status" value="2"/>
</dbReference>